<keyword evidence="8" id="KW-1185">Reference proteome</keyword>
<keyword evidence="4 5" id="KW-0808">Transferase</keyword>
<keyword evidence="1 5" id="KW-0637">Prenyltransferase</keyword>
<dbReference type="GO" id="GO:0106141">
    <property type="term" value="F:flavin prenyltransferase activity"/>
    <property type="evidence" value="ECO:0007669"/>
    <property type="project" value="UniProtKB-EC"/>
</dbReference>
<sequence length="187" mass="20711">MKKKIVVAITGASGAIYAKLLLDKLQQLHEQIAEVAVVMSDNAKQVWEFELDNAGHANYPYKQYAKNDFMAPFASGSAKFDTMIIVPCSMGTLGRIASGVSDDLISRAADVILKERRRLVLVARDTPLNLIHIRNMKKVTEAGGIICPAIPSYYSKPKTIEELAMTVVNRIIDLIGLDNESYRWEGI</sequence>
<dbReference type="SUPFAM" id="SSF52507">
    <property type="entry name" value="Homo-oligomeric flavin-containing Cys decarboxylases, HFCD"/>
    <property type="match status" value="1"/>
</dbReference>
<comment type="catalytic activity">
    <reaction evidence="5">
        <text>dimethylallyl phosphate + FMNH2 = prenylated FMNH2 + phosphate</text>
        <dbReference type="Rhea" id="RHEA:37743"/>
        <dbReference type="ChEBI" id="CHEBI:43474"/>
        <dbReference type="ChEBI" id="CHEBI:57618"/>
        <dbReference type="ChEBI" id="CHEBI:87467"/>
        <dbReference type="ChEBI" id="CHEBI:88052"/>
        <dbReference type="EC" id="2.5.1.129"/>
    </reaction>
</comment>
<comment type="caution">
    <text evidence="7">The sequence shown here is derived from an EMBL/GenBank/DDBJ whole genome shotgun (WGS) entry which is preliminary data.</text>
</comment>
<keyword evidence="2 5" id="KW-0285">Flavoprotein</keyword>
<dbReference type="Gene3D" id="3.40.50.1950">
    <property type="entry name" value="Flavin prenyltransferase-like"/>
    <property type="match status" value="1"/>
</dbReference>
<dbReference type="NCBIfam" id="NF004685">
    <property type="entry name" value="PRK06029.1"/>
    <property type="match status" value="1"/>
</dbReference>
<protein>
    <recommendedName>
        <fullName evidence="5">Flavin prenyltransferase UbiX</fullName>
        <ecNumber evidence="5">2.5.1.129</ecNumber>
    </recommendedName>
</protein>
<dbReference type="NCBIfam" id="TIGR00421">
    <property type="entry name" value="ubiX_pad"/>
    <property type="match status" value="1"/>
</dbReference>
<comment type="caution">
    <text evidence="5">Lacks conserved residue(s) required for the propagation of feature annotation.</text>
</comment>
<dbReference type="Proteomes" id="UP000613193">
    <property type="component" value="Unassembled WGS sequence"/>
</dbReference>
<evidence type="ECO:0000256" key="3">
    <source>
        <dbReference type="ARBA" id="ARBA00022643"/>
    </source>
</evidence>
<evidence type="ECO:0000256" key="2">
    <source>
        <dbReference type="ARBA" id="ARBA00022630"/>
    </source>
</evidence>
<reference evidence="7" key="1">
    <citation type="submission" date="2020-12" db="EMBL/GenBank/DDBJ databases">
        <title>Bacterial novel species Mucilaginibacter sp. SD-g isolated from soil.</title>
        <authorList>
            <person name="Jung H.-Y."/>
        </authorList>
    </citation>
    <scope>NUCLEOTIDE SEQUENCE</scope>
    <source>
        <strain evidence="7">SD-g</strain>
    </source>
</reference>
<organism evidence="7 8">
    <name type="scientific">Mucilaginibacter segetis</name>
    <dbReference type="NCBI Taxonomy" id="2793071"/>
    <lineage>
        <taxon>Bacteria</taxon>
        <taxon>Pseudomonadati</taxon>
        <taxon>Bacteroidota</taxon>
        <taxon>Sphingobacteriia</taxon>
        <taxon>Sphingobacteriales</taxon>
        <taxon>Sphingobacteriaceae</taxon>
        <taxon>Mucilaginibacter</taxon>
    </lineage>
</organism>
<accession>A0A934PU25</accession>
<feature type="binding site" evidence="5">
    <location>
        <position position="124"/>
    </location>
    <ligand>
        <name>FMN</name>
        <dbReference type="ChEBI" id="CHEBI:58210"/>
    </ligand>
</feature>
<evidence type="ECO:0000313" key="7">
    <source>
        <dbReference type="EMBL" id="MBK0379572.1"/>
    </source>
</evidence>
<evidence type="ECO:0000313" key="8">
    <source>
        <dbReference type="Proteomes" id="UP000613193"/>
    </source>
</evidence>
<feature type="binding site" evidence="5">
    <location>
        <position position="170"/>
    </location>
    <ligand>
        <name>dimethylallyl phosphate</name>
        <dbReference type="ChEBI" id="CHEBI:88052"/>
    </ligand>
</feature>
<name>A0A934PU25_9SPHI</name>
<dbReference type="Pfam" id="PF02441">
    <property type="entry name" value="Flavoprotein"/>
    <property type="match status" value="1"/>
</dbReference>
<keyword evidence="3 5" id="KW-0288">FMN</keyword>
<dbReference type="EMBL" id="JAEHFW010000001">
    <property type="protein sequence ID" value="MBK0379572.1"/>
    <property type="molecule type" value="Genomic_DNA"/>
</dbReference>
<evidence type="ECO:0000256" key="4">
    <source>
        <dbReference type="ARBA" id="ARBA00022679"/>
    </source>
</evidence>
<dbReference type="AlphaFoldDB" id="A0A934PU25"/>
<dbReference type="InterPro" id="IPR036551">
    <property type="entry name" value="Flavin_trans-like"/>
</dbReference>
<dbReference type="InterPro" id="IPR003382">
    <property type="entry name" value="Flavoprotein"/>
</dbReference>
<feature type="binding site" evidence="5">
    <location>
        <begin position="89"/>
        <end position="92"/>
    </location>
    <ligand>
        <name>FMN</name>
        <dbReference type="ChEBI" id="CHEBI:58210"/>
    </ligand>
</feature>
<feature type="domain" description="Flavoprotein" evidence="6">
    <location>
        <begin position="3"/>
        <end position="174"/>
    </location>
</feature>
<evidence type="ECO:0000256" key="5">
    <source>
        <dbReference type="HAMAP-Rule" id="MF_01984"/>
    </source>
</evidence>
<dbReference type="HAMAP" id="MF_01984">
    <property type="entry name" value="ubiX_pad"/>
    <property type="match status" value="1"/>
</dbReference>
<evidence type="ECO:0000256" key="1">
    <source>
        <dbReference type="ARBA" id="ARBA00022602"/>
    </source>
</evidence>
<proteinExistence type="inferred from homology"/>
<feature type="binding site" evidence="5">
    <location>
        <position position="40"/>
    </location>
    <ligand>
        <name>FMN</name>
        <dbReference type="ChEBI" id="CHEBI:58210"/>
    </ligand>
</feature>
<gene>
    <name evidence="5" type="primary">ubiX</name>
    <name evidence="7" type="ORF">I5M19_09650</name>
</gene>
<feature type="binding site" evidence="5">
    <location>
        <begin position="11"/>
        <end position="13"/>
    </location>
    <ligand>
        <name>FMN</name>
        <dbReference type="ChEBI" id="CHEBI:58210"/>
    </ligand>
</feature>
<comment type="similarity">
    <text evidence="5">Belongs to the UbiX/PAD1 family.</text>
</comment>
<dbReference type="EC" id="2.5.1.129" evidence="5"/>
<comment type="function">
    <text evidence="5">Flavin prenyltransferase that catalyzes the synthesis of the prenylated FMN cofactor (prenyl-FMN) for 4-hydroxy-3-polyprenylbenzoic acid decarboxylase UbiD. The prenyltransferase is metal-independent and links a dimethylallyl moiety from dimethylallyl monophosphate (DMAP) to the flavin N5 and C6 atoms of FMN.</text>
</comment>
<evidence type="ECO:0000259" key="6">
    <source>
        <dbReference type="Pfam" id="PF02441"/>
    </source>
</evidence>
<dbReference type="RefSeq" id="WP_200066041.1">
    <property type="nucleotide sequence ID" value="NZ_JAEHFW010000001.1"/>
</dbReference>
<dbReference type="InterPro" id="IPR004507">
    <property type="entry name" value="UbiX-like"/>
</dbReference>
<feature type="binding site" evidence="5">
    <location>
        <position position="154"/>
    </location>
    <ligand>
        <name>dimethylallyl phosphate</name>
        <dbReference type="ChEBI" id="CHEBI:88052"/>
    </ligand>
</feature>